<organism evidence="1">
    <name type="scientific">Magallana gigas</name>
    <name type="common">Pacific oyster</name>
    <name type="synonym">Crassostrea gigas</name>
    <dbReference type="NCBI Taxonomy" id="29159"/>
    <lineage>
        <taxon>Eukaryota</taxon>
        <taxon>Metazoa</taxon>
        <taxon>Spiralia</taxon>
        <taxon>Lophotrochozoa</taxon>
        <taxon>Mollusca</taxon>
        <taxon>Bivalvia</taxon>
        <taxon>Autobranchia</taxon>
        <taxon>Pteriomorphia</taxon>
        <taxon>Ostreida</taxon>
        <taxon>Ostreoidea</taxon>
        <taxon>Ostreidae</taxon>
        <taxon>Magallana</taxon>
    </lineage>
</organism>
<dbReference type="HOGENOM" id="CLU_1827155_0_0_1"/>
<sequence>MGSERAPSFNVNVQVSYPADMWEDSPHWIGATAETTPWFKFSGCYVYEAVNEEEIKMLTEDSKFIGPVADCYLQCESHFGVNMVQVGLLETHCSDGSYFEDTPSPPTLLPIKLHPYIISPERGIPSDSSGLLFFFSSNGKP</sequence>
<protein>
    <submittedName>
        <fullName evidence="1">Uncharacterized protein</fullName>
    </submittedName>
</protein>
<reference evidence="1" key="1">
    <citation type="journal article" date="2012" name="Nature">
        <title>The oyster genome reveals stress adaptation and complexity of shell formation.</title>
        <authorList>
            <person name="Zhang G."/>
            <person name="Fang X."/>
            <person name="Guo X."/>
            <person name="Li L."/>
            <person name="Luo R."/>
            <person name="Xu F."/>
            <person name="Yang P."/>
            <person name="Zhang L."/>
            <person name="Wang X."/>
            <person name="Qi H."/>
            <person name="Xiong Z."/>
            <person name="Que H."/>
            <person name="Xie Y."/>
            <person name="Holland P.W."/>
            <person name="Paps J."/>
            <person name="Zhu Y."/>
            <person name="Wu F."/>
            <person name="Chen Y."/>
            <person name="Wang J."/>
            <person name="Peng C."/>
            <person name="Meng J."/>
            <person name="Yang L."/>
            <person name="Liu J."/>
            <person name="Wen B."/>
            <person name="Zhang N."/>
            <person name="Huang Z."/>
            <person name="Zhu Q."/>
            <person name="Feng Y."/>
            <person name="Mount A."/>
            <person name="Hedgecock D."/>
            <person name="Xu Z."/>
            <person name="Liu Y."/>
            <person name="Domazet-Loso T."/>
            <person name="Du Y."/>
            <person name="Sun X."/>
            <person name="Zhang S."/>
            <person name="Liu B."/>
            <person name="Cheng P."/>
            <person name="Jiang X."/>
            <person name="Li J."/>
            <person name="Fan D."/>
            <person name="Wang W."/>
            <person name="Fu W."/>
            <person name="Wang T."/>
            <person name="Wang B."/>
            <person name="Zhang J."/>
            <person name="Peng Z."/>
            <person name="Li Y."/>
            <person name="Li N."/>
            <person name="Wang J."/>
            <person name="Chen M."/>
            <person name="He Y."/>
            <person name="Tan F."/>
            <person name="Song X."/>
            <person name="Zheng Q."/>
            <person name="Huang R."/>
            <person name="Yang H."/>
            <person name="Du X."/>
            <person name="Chen L."/>
            <person name="Yang M."/>
            <person name="Gaffney P.M."/>
            <person name="Wang S."/>
            <person name="Luo L."/>
            <person name="She Z."/>
            <person name="Ming Y."/>
            <person name="Huang W."/>
            <person name="Zhang S."/>
            <person name="Huang B."/>
            <person name="Zhang Y."/>
            <person name="Qu T."/>
            <person name="Ni P."/>
            <person name="Miao G."/>
            <person name="Wang J."/>
            <person name="Wang Q."/>
            <person name="Steinberg C.E."/>
            <person name="Wang H."/>
            <person name="Li N."/>
            <person name="Qian L."/>
            <person name="Zhang G."/>
            <person name="Li Y."/>
            <person name="Yang H."/>
            <person name="Liu X."/>
            <person name="Wang J."/>
            <person name="Yin Y."/>
            <person name="Wang J."/>
        </authorList>
    </citation>
    <scope>NUCLEOTIDE SEQUENCE [LARGE SCALE GENOMIC DNA]</scope>
    <source>
        <strain evidence="1">05x7-T-G4-1.051#20</strain>
    </source>
</reference>
<dbReference type="AlphaFoldDB" id="K1P0P4"/>
<name>K1P0P4_MAGGI</name>
<gene>
    <name evidence="1" type="ORF">CGI_10001232</name>
</gene>
<evidence type="ECO:0000313" key="1">
    <source>
        <dbReference type="EMBL" id="EKC17302.1"/>
    </source>
</evidence>
<dbReference type="EMBL" id="JH823099">
    <property type="protein sequence ID" value="EKC17302.1"/>
    <property type="molecule type" value="Genomic_DNA"/>
</dbReference>
<dbReference type="InParanoid" id="K1P0P4"/>
<proteinExistence type="predicted"/>
<accession>K1P0P4</accession>